<dbReference type="Gene3D" id="3.40.1550.20">
    <property type="entry name" value="Transcriptional regulator MraZ domain"/>
    <property type="match status" value="1"/>
</dbReference>
<dbReference type="Pfam" id="PF02381">
    <property type="entry name" value="MraZ"/>
    <property type="match status" value="2"/>
</dbReference>
<evidence type="ECO:0000256" key="2">
    <source>
        <dbReference type="ARBA" id="ARBA00022490"/>
    </source>
</evidence>
<dbReference type="InterPro" id="IPR035644">
    <property type="entry name" value="MraZ_C"/>
</dbReference>
<comment type="similarity">
    <text evidence="7">Belongs to the MraZ family.</text>
</comment>
<dbReference type="GO" id="GO:0009295">
    <property type="term" value="C:nucleoid"/>
    <property type="evidence" value="ECO:0007669"/>
    <property type="project" value="UniProtKB-SubCell"/>
</dbReference>
<evidence type="ECO:0000259" key="8">
    <source>
        <dbReference type="PROSITE" id="PS51740"/>
    </source>
</evidence>
<keyword evidence="2 7" id="KW-0963">Cytoplasm</keyword>
<dbReference type="PANTHER" id="PTHR34701:SF1">
    <property type="entry name" value="TRANSCRIPTIONAL REGULATOR MRAZ"/>
    <property type="match status" value="1"/>
</dbReference>
<keyword evidence="4 7" id="KW-0805">Transcription regulation</keyword>
<reference evidence="9 10" key="1">
    <citation type="submission" date="2019-02" db="EMBL/GenBank/DDBJ databases">
        <title>Prokaryotic population dynamics and viral predation in marine succession experiment using metagenomics: the confinement effect.</title>
        <authorList>
            <person name="Haro-Moreno J.M."/>
            <person name="Rodriguez-Valera F."/>
            <person name="Lopez-Perez M."/>
        </authorList>
    </citation>
    <scope>NUCLEOTIDE SEQUENCE [LARGE SCALE GENOMIC DNA]</scope>
    <source>
        <strain evidence="9">MED-G163</strain>
    </source>
</reference>
<dbReference type="Proteomes" id="UP000315782">
    <property type="component" value="Unassembled WGS sequence"/>
</dbReference>
<dbReference type="CDD" id="cd16320">
    <property type="entry name" value="MraZ_N"/>
    <property type="match status" value="1"/>
</dbReference>
<keyword evidence="3" id="KW-0677">Repeat</keyword>
<comment type="caution">
    <text evidence="9">The sequence shown here is derived from an EMBL/GenBank/DDBJ whole genome shotgun (WGS) entry which is preliminary data.</text>
</comment>
<dbReference type="PANTHER" id="PTHR34701">
    <property type="entry name" value="TRANSCRIPTIONAL REGULATOR MRAZ"/>
    <property type="match status" value="1"/>
</dbReference>
<dbReference type="CDD" id="cd16321">
    <property type="entry name" value="MraZ_C"/>
    <property type="match status" value="1"/>
</dbReference>
<dbReference type="AlphaFoldDB" id="A0A520MFB5"/>
<protein>
    <recommendedName>
        <fullName evidence="1 7">Transcriptional regulator MraZ</fullName>
    </recommendedName>
</protein>
<comment type="subunit">
    <text evidence="7">Forms oligomers.</text>
</comment>
<dbReference type="GO" id="GO:0005737">
    <property type="term" value="C:cytoplasm"/>
    <property type="evidence" value="ECO:0007669"/>
    <property type="project" value="UniProtKB-UniRule"/>
</dbReference>
<dbReference type="EMBL" id="SHBI01000028">
    <property type="protein sequence ID" value="RZO19861.1"/>
    <property type="molecule type" value="Genomic_DNA"/>
</dbReference>
<dbReference type="PROSITE" id="PS51740">
    <property type="entry name" value="SPOVT_ABRB"/>
    <property type="match status" value="1"/>
</dbReference>
<keyword evidence="5 7" id="KW-0238">DNA-binding</keyword>
<dbReference type="InterPro" id="IPR007159">
    <property type="entry name" value="SpoVT-AbrB_dom"/>
</dbReference>
<name>A0A520MFB5_9GAMM</name>
<evidence type="ECO:0000313" key="9">
    <source>
        <dbReference type="EMBL" id="RZO19861.1"/>
    </source>
</evidence>
<evidence type="ECO:0000256" key="7">
    <source>
        <dbReference type="HAMAP-Rule" id="MF_01008"/>
    </source>
</evidence>
<evidence type="ECO:0000256" key="6">
    <source>
        <dbReference type="ARBA" id="ARBA00023163"/>
    </source>
</evidence>
<dbReference type="GO" id="GO:2000143">
    <property type="term" value="P:negative regulation of DNA-templated transcription initiation"/>
    <property type="evidence" value="ECO:0007669"/>
    <property type="project" value="TreeGrafter"/>
</dbReference>
<organism evidence="9 10">
    <name type="scientific">SAR86 cluster bacterium</name>
    <dbReference type="NCBI Taxonomy" id="2030880"/>
    <lineage>
        <taxon>Bacteria</taxon>
        <taxon>Pseudomonadati</taxon>
        <taxon>Pseudomonadota</taxon>
        <taxon>Gammaproteobacteria</taxon>
        <taxon>SAR86 cluster</taxon>
    </lineage>
</organism>
<dbReference type="NCBIfam" id="TIGR00242">
    <property type="entry name" value="division/cell wall cluster transcriptional repressor MraZ"/>
    <property type="match status" value="1"/>
</dbReference>
<dbReference type="InterPro" id="IPR038619">
    <property type="entry name" value="MraZ_sf"/>
</dbReference>
<dbReference type="GO" id="GO:0000976">
    <property type="term" value="F:transcription cis-regulatory region binding"/>
    <property type="evidence" value="ECO:0007669"/>
    <property type="project" value="TreeGrafter"/>
</dbReference>
<proteinExistence type="inferred from homology"/>
<sequence>MFGFNTVSLDKKGRLAIPAKYRAHLIENEESKIVITKDPQYPSLKIYPGSQWQIIASKLESLQGLDPIVRNLQWTILGNASVIDFDATGRMLVLIPSELRKYADIKDEKQISLIGMGNKFEIWNVNNWEMRQTGGSLSTEILDVVLPESIKSMSF</sequence>
<comment type="subcellular location">
    <subcellularLocation>
        <location evidence="7">Cytoplasm</location>
        <location evidence="7">Nucleoid</location>
    </subcellularLocation>
</comment>
<evidence type="ECO:0000256" key="5">
    <source>
        <dbReference type="ARBA" id="ARBA00023125"/>
    </source>
</evidence>
<dbReference type="InterPro" id="IPR037914">
    <property type="entry name" value="SpoVT-AbrB_sf"/>
</dbReference>
<evidence type="ECO:0000256" key="3">
    <source>
        <dbReference type="ARBA" id="ARBA00022737"/>
    </source>
</evidence>
<dbReference type="InterPro" id="IPR003444">
    <property type="entry name" value="MraZ"/>
</dbReference>
<evidence type="ECO:0000256" key="1">
    <source>
        <dbReference type="ARBA" id="ARBA00013860"/>
    </source>
</evidence>
<evidence type="ECO:0000256" key="4">
    <source>
        <dbReference type="ARBA" id="ARBA00023015"/>
    </source>
</evidence>
<dbReference type="HAMAP" id="MF_01008">
    <property type="entry name" value="MraZ"/>
    <property type="match status" value="1"/>
</dbReference>
<accession>A0A520MFB5</accession>
<feature type="domain" description="SpoVT-AbrB" evidence="8">
    <location>
        <begin position="4"/>
        <end position="51"/>
    </location>
</feature>
<dbReference type="GO" id="GO:0003700">
    <property type="term" value="F:DNA-binding transcription factor activity"/>
    <property type="evidence" value="ECO:0007669"/>
    <property type="project" value="UniProtKB-UniRule"/>
</dbReference>
<evidence type="ECO:0000313" key="10">
    <source>
        <dbReference type="Proteomes" id="UP000315782"/>
    </source>
</evidence>
<dbReference type="InterPro" id="IPR020603">
    <property type="entry name" value="MraZ_dom"/>
</dbReference>
<gene>
    <name evidence="7 9" type="primary">mraZ</name>
    <name evidence="9" type="ORF">EVA96_03400</name>
</gene>
<dbReference type="SUPFAM" id="SSF89447">
    <property type="entry name" value="AbrB/MazE/MraZ-like"/>
    <property type="match status" value="1"/>
</dbReference>
<keyword evidence="6 7" id="KW-0804">Transcription</keyword>
<dbReference type="InterPro" id="IPR035642">
    <property type="entry name" value="MraZ_N"/>
</dbReference>